<sequence>MYYERHPILWTIHSAFPGADFWLISRHSQEMLGKPVQEYQKGCFGLLAPQCYYPKYAFYLCDYLWSNQFWDAYAYGCLNLQHLRITDVREFFRPGSYIISPEGKLIVLTPPQLATA</sequence>
<dbReference type="STRING" id="671072.PL921460050"/>
<dbReference type="InterPro" id="IPR054223">
    <property type="entry name" value="DUF6943"/>
</dbReference>
<evidence type="ECO:0000313" key="2">
    <source>
        <dbReference type="Proteomes" id="UP000184315"/>
    </source>
</evidence>
<dbReference type="RefSeq" id="WP_072716986.1">
    <property type="nucleotide sequence ID" value="NZ_LN889762.1"/>
</dbReference>
<accession>A0A1J1LMZ7</accession>
<proteinExistence type="predicted"/>
<keyword evidence="2" id="KW-1185">Reference proteome</keyword>
<dbReference type="AlphaFoldDB" id="A0A1J1LMZ7"/>
<gene>
    <name evidence="1" type="ORF">PL921460050</name>
</gene>
<dbReference type="Proteomes" id="UP000184315">
    <property type="component" value="Unassembled WGS sequence"/>
</dbReference>
<organism evidence="1 2">
    <name type="scientific">Planktothrix tepida PCC 9214</name>
    <dbReference type="NCBI Taxonomy" id="671072"/>
    <lineage>
        <taxon>Bacteria</taxon>
        <taxon>Bacillati</taxon>
        <taxon>Cyanobacteriota</taxon>
        <taxon>Cyanophyceae</taxon>
        <taxon>Oscillatoriophycideae</taxon>
        <taxon>Oscillatoriales</taxon>
        <taxon>Microcoleaceae</taxon>
        <taxon>Planktothrix</taxon>
    </lineage>
</organism>
<name>A0A1J1LMZ7_9CYAN</name>
<dbReference type="OrthoDB" id="495709at2"/>
<dbReference type="EMBL" id="CZDF01000166">
    <property type="protein sequence ID" value="CUR33941.1"/>
    <property type="molecule type" value="Genomic_DNA"/>
</dbReference>
<reference evidence="2" key="1">
    <citation type="submission" date="2015-10" db="EMBL/GenBank/DDBJ databases">
        <authorList>
            <person name="Regsiter A."/>
            <person name="william w."/>
        </authorList>
    </citation>
    <scope>NUCLEOTIDE SEQUENCE [LARGE SCALE GENOMIC DNA]</scope>
</reference>
<dbReference type="Pfam" id="PF22105">
    <property type="entry name" value="DUF6943"/>
    <property type="match status" value="1"/>
</dbReference>
<protein>
    <submittedName>
        <fullName evidence="1">Uncharacterized protein</fullName>
    </submittedName>
</protein>
<evidence type="ECO:0000313" key="1">
    <source>
        <dbReference type="EMBL" id="CUR33941.1"/>
    </source>
</evidence>